<dbReference type="PANTHER" id="PTHR43811:SF19">
    <property type="entry name" value="39 KDA FK506-BINDING NUCLEAR PROTEIN"/>
    <property type="match status" value="1"/>
</dbReference>
<organism evidence="9 10">
    <name type="scientific">Nibribacter koreensis</name>
    <dbReference type="NCBI Taxonomy" id="1084519"/>
    <lineage>
        <taxon>Bacteria</taxon>
        <taxon>Pseudomonadati</taxon>
        <taxon>Bacteroidota</taxon>
        <taxon>Cytophagia</taxon>
        <taxon>Cytophagales</taxon>
        <taxon>Hymenobacteraceae</taxon>
        <taxon>Nibribacter</taxon>
    </lineage>
</organism>
<dbReference type="PROSITE" id="PS50059">
    <property type="entry name" value="FKBP_PPIASE"/>
    <property type="match status" value="1"/>
</dbReference>
<sequence>MQQLVRKSVLWQLVLSLCLVMTLLSCKDDTNPYDNFDAAAQAEFEDKQIKAYLQEFMGLTEKDYTRTASGLYYVVKTAGNGVKPVNGQEVEMHYVGRFVSDSQKFDSSYDRAKTFKFILGIGKVIKGWDEGVLLMSKGEKGLLLIPSHLGYGRYGSGSVPGNTPIMFDVELLNF</sequence>
<evidence type="ECO:0000256" key="4">
    <source>
        <dbReference type="ARBA" id="ARBA00023235"/>
    </source>
</evidence>
<keyword evidence="10" id="KW-1185">Reference proteome</keyword>
<comment type="catalytic activity">
    <reaction evidence="1 5 6">
        <text>[protein]-peptidylproline (omega=180) = [protein]-peptidylproline (omega=0)</text>
        <dbReference type="Rhea" id="RHEA:16237"/>
        <dbReference type="Rhea" id="RHEA-COMP:10747"/>
        <dbReference type="Rhea" id="RHEA-COMP:10748"/>
        <dbReference type="ChEBI" id="CHEBI:83833"/>
        <dbReference type="ChEBI" id="CHEBI:83834"/>
        <dbReference type="EC" id="5.2.1.8"/>
    </reaction>
</comment>
<dbReference type="InterPro" id="IPR046357">
    <property type="entry name" value="PPIase_dom_sf"/>
</dbReference>
<evidence type="ECO:0000256" key="1">
    <source>
        <dbReference type="ARBA" id="ARBA00000971"/>
    </source>
</evidence>
<comment type="similarity">
    <text evidence="2 6">Belongs to the FKBP-type PPIase family.</text>
</comment>
<dbReference type="Proteomes" id="UP001501844">
    <property type="component" value="Unassembled WGS sequence"/>
</dbReference>
<dbReference type="PANTHER" id="PTHR43811">
    <property type="entry name" value="FKBP-TYPE PEPTIDYL-PROLYL CIS-TRANS ISOMERASE FKPA"/>
    <property type="match status" value="1"/>
</dbReference>
<feature type="domain" description="PPIase FKBP-type" evidence="8">
    <location>
        <begin position="87"/>
        <end position="174"/>
    </location>
</feature>
<dbReference type="PROSITE" id="PS51257">
    <property type="entry name" value="PROKAR_LIPOPROTEIN"/>
    <property type="match status" value="1"/>
</dbReference>
<accession>A0ABP8FWX3</accession>
<dbReference type="RefSeq" id="WP_345168350.1">
    <property type="nucleotide sequence ID" value="NZ_BAABGX010000003.1"/>
</dbReference>
<evidence type="ECO:0000256" key="3">
    <source>
        <dbReference type="ARBA" id="ARBA00023110"/>
    </source>
</evidence>
<dbReference type="EMBL" id="BAABGX010000003">
    <property type="protein sequence ID" value="GAA4312700.1"/>
    <property type="molecule type" value="Genomic_DNA"/>
</dbReference>
<keyword evidence="3 5" id="KW-0697">Rotamase</keyword>
<evidence type="ECO:0000256" key="6">
    <source>
        <dbReference type="RuleBase" id="RU003915"/>
    </source>
</evidence>
<keyword evidence="7" id="KW-0732">Signal</keyword>
<reference evidence="10" key="1">
    <citation type="journal article" date="2019" name="Int. J. Syst. Evol. Microbiol.">
        <title>The Global Catalogue of Microorganisms (GCM) 10K type strain sequencing project: providing services to taxonomists for standard genome sequencing and annotation.</title>
        <authorList>
            <consortium name="The Broad Institute Genomics Platform"/>
            <consortium name="The Broad Institute Genome Sequencing Center for Infectious Disease"/>
            <person name="Wu L."/>
            <person name="Ma J."/>
        </authorList>
    </citation>
    <scope>NUCLEOTIDE SEQUENCE [LARGE SCALE GENOMIC DNA]</scope>
    <source>
        <strain evidence="10">JCM 17917</strain>
    </source>
</reference>
<comment type="caution">
    <text evidence="9">The sequence shown here is derived from an EMBL/GenBank/DDBJ whole genome shotgun (WGS) entry which is preliminary data.</text>
</comment>
<dbReference type="SUPFAM" id="SSF54534">
    <property type="entry name" value="FKBP-like"/>
    <property type="match status" value="1"/>
</dbReference>
<feature type="chain" id="PRO_5047481494" description="Peptidyl-prolyl cis-trans isomerase" evidence="7">
    <location>
        <begin position="28"/>
        <end position="174"/>
    </location>
</feature>
<evidence type="ECO:0000259" key="8">
    <source>
        <dbReference type="PROSITE" id="PS50059"/>
    </source>
</evidence>
<evidence type="ECO:0000256" key="7">
    <source>
        <dbReference type="SAM" id="SignalP"/>
    </source>
</evidence>
<protein>
    <recommendedName>
        <fullName evidence="6">Peptidyl-prolyl cis-trans isomerase</fullName>
        <ecNumber evidence="6">5.2.1.8</ecNumber>
    </recommendedName>
</protein>
<evidence type="ECO:0000256" key="5">
    <source>
        <dbReference type="PROSITE-ProRule" id="PRU00277"/>
    </source>
</evidence>
<gene>
    <name evidence="9" type="ORF">GCM10023183_31880</name>
</gene>
<feature type="signal peptide" evidence="7">
    <location>
        <begin position="1"/>
        <end position="27"/>
    </location>
</feature>
<evidence type="ECO:0000313" key="10">
    <source>
        <dbReference type="Proteomes" id="UP001501844"/>
    </source>
</evidence>
<dbReference type="Pfam" id="PF00254">
    <property type="entry name" value="FKBP_C"/>
    <property type="match status" value="1"/>
</dbReference>
<name>A0ABP8FWX3_9BACT</name>
<dbReference type="InterPro" id="IPR001179">
    <property type="entry name" value="PPIase_FKBP_dom"/>
</dbReference>
<keyword evidence="4 5" id="KW-0413">Isomerase</keyword>
<dbReference type="Gene3D" id="3.10.50.40">
    <property type="match status" value="1"/>
</dbReference>
<dbReference type="EC" id="5.2.1.8" evidence="6"/>
<evidence type="ECO:0000256" key="2">
    <source>
        <dbReference type="ARBA" id="ARBA00006577"/>
    </source>
</evidence>
<proteinExistence type="inferred from homology"/>
<evidence type="ECO:0000313" key="9">
    <source>
        <dbReference type="EMBL" id="GAA4312700.1"/>
    </source>
</evidence>